<accession>A0AAV7JG15</accession>
<organism evidence="1 2">
    <name type="scientific">Oopsacas minuta</name>
    <dbReference type="NCBI Taxonomy" id="111878"/>
    <lineage>
        <taxon>Eukaryota</taxon>
        <taxon>Metazoa</taxon>
        <taxon>Porifera</taxon>
        <taxon>Hexactinellida</taxon>
        <taxon>Hexasterophora</taxon>
        <taxon>Lyssacinosida</taxon>
        <taxon>Leucopsacidae</taxon>
        <taxon>Oopsacas</taxon>
    </lineage>
</organism>
<evidence type="ECO:0000313" key="2">
    <source>
        <dbReference type="Proteomes" id="UP001165289"/>
    </source>
</evidence>
<dbReference type="Proteomes" id="UP001165289">
    <property type="component" value="Unassembled WGS sequence"/>
</dbReference>
<evidence type="ECO:0000313" key="1">
    <source>
        <dbReference type="EMBL" id="KAI6647774.1"/>
    </source>
</evidence>
<sequence length="152" mass="17571">MSYTALSDLHIIPQGHTGTAEYCIEEILNRSLMFSIRWKRKTGSVLTRKLCRTFPGTFSNKMEPLLTMRQGHRLVQRTSESILGERYLAWQLPRLEPNRKFVGYCASSVDCMDESTKLKVLEKHRKFACSQITFFVVCLKGLKHVLNIMVDI</sequence>
<keyword evidence="2" id="KW-1185">Reference proteome</keyword>
<comment type="caution">
    <text evidence="1">The sequence shown here is derived from an EMBL/GenBank/DDBJ whole genome shotgun (WGS) entry which is preliminary data.</text>
</comment>
<dbReference type="EMBL" id="JAKMXF010000337">
    <property type="protein sequence ID" value="KAI6647774.1"/>
    <property type="molecule type" value="Genomic_DNA"/>
</dbReference>
<reference evidence="1 2" key="1">
    <citation type="journal article" date="2023" name="BMC Biol.">
        <title>The compact genome of the sponge Oopsacas minuta (Hexactinellida) is lacking key metazoan core genes.</title>
        <authorList>
            <person name="Santini S."/>
            <person name="Schenkelaars Q."/>
            <person name="Jourda C."/>
            <person name="Duchesne M."/>
            <person name="Belahbib H."/>
            <person name="Rocher C."/>
            <person name="Selva M."/>
            <person name="Riesgo A."/>
            <person name="Vervoort M."/>
            <person name="Leys S.P."/>
            <person name="Kodjabachian L."/>
            <person name="Le Bivic A."/>
            <person name="Borchiellini C."/>
            <person name="Claverie J.M."/>
            <person name="Renard E."/>
        </authorList>
    </citation>
    <scope>NUCLEOTIDE SEQUENCE [LARGE SCALE GENOMIC DNA]</scope>
    <source>
        <strain evidence="1">SPO-2</strain>
    </source>
</reference>
<protein>
    <submittedName>
        <fullName evidence="1">Uncharacterized protein</fullName>
    </submittedName>
</protein>
<gene>
    <name evidence="1" type="ORF">LOD99_8489</name>
</gene>
<proteinExistence type="predicted"/>
<dbReference type="AlphaFoldDB" id="A0AAV7JG15"/>
<name>A0AAV7JG15_9METZ</name>